<dbReference type="Proteomes" id="UP000824469">
    <property type="component" value="Unassembled WGS sequence"/>
</dbReference>
<sequence length="77" mass="7913">ISRVVLGAFQDAYTRSGYLETISGISDMGWSGCPLGSIETESGGQGSQAGYVGASPIHADTEAVWPSTDSASHIHAI</sequence>
<evidence type="ECO:0000313" key="1">
    <source>
        <dbReference type="EMBL" id="KAH9318309.1"/>
    </source>
</evidence>
<evidence type="ECO:0000313" key="2">
    <source>
        <dbReference type="Proteomes" id="UP000824469"/>
    </source>
</evidence>
<gene>
    <name evidence="1" type="ORF">KI387_020078</name>
</gene>
<name>A0AA38G7A8_TAXCH</name>
<accession>A0AA38G7A8</accession>
<dbReference type="EMBL" id="JAHRHJ020000004">
    <property type="protein sequence ID" value="KAH9318309.1"/>
    <property type="molecule type" value="Genomic_DNA"/>
</dbReference>
<dbReference type="AlphaFoldDB" id="A0AA38G7A8"/>
<reference evidence="1 2" key="1">
    <citation type="journal article" date="2021" name="Nat. Plants">
        <title>The Taxus genome provides insights into paclitaxel biosynthesis.</title>
        <authorList>
            <person name="Xiong X."/>
            <person name="Gou J."/>
            <person name="Liao Q."/>
            <person name="Li Y."/>
            <person name="Zhou Q."/>
            <person name="Bi G."/>
            <person name="Li C."/>
            <person name="Du R."/>
            <person name="Wang X."/>
            <person name="Sun T."/>
            <person name="Guo L."/>
            <person name="Liang H."/>
            <person name="Lu P."/>
            <person name="Wu Y."/>
            <person name="Zhang Z."/>
            <person name="Ro D.K."/>
            <person name="Shang Y."/>
            <person name="Huang S."/>
            <person name="Yan J."/>
        </authorList>
    </citation>
    <scope>NUCLEOTIDE SEQUENCE [LARGE SCALE GENOMIC DNA]</scope>
    <source>
        <strain evidence="1">Ta-2019</strain>
    </source>
</reference>
<organism evidence="1 2">
    <name type="scientific">Taxus chinensis</name>
    <name type="common">Chinese yew</name>
    <name type="synonym">Taxus wallichiana var. chinensis</name>
    <dbReference type="NCBI Taxonomy" id="29808"/>
    <lineage>
        <taxon>Eukaryota</taxon>
        <taxon>Viridiplantae</taxon>
        <taxon>Streptophyta</taxon>
        <taxon>Embryophyta</taxon>
        <taxon>Tracheophyta</taxon>
        <taxon>Spermatophyta</taxon>
        <taxon>Pinopsida</taxon>
        <taxon>Pinidae</taxon>
        <taxon>Conifers II</taxon>
        <taxon>Cupressales</taxon>
        <taxon>Taxaceae</taxon>
        <taxon>Taxus</taxon>
    </lineage>
</organism>
<keyword evidence="2" id="KW-1185">Reference proteome</keyword>
<comment type="caution">
    <text evidence="1">The sequence shown here is derived from an EMBL/GenBank/DDBJ whole genome shotgun (WGS) entry which is preliminary data.</text>
</comment>
<protein>
    <submittedName>
        <fullName evidence="1">Uncharacterized protein</fullName>
    </submittedName>
</protein>
<proteinExistence type="predicted"/>
<feature type="non-terminal residue" evidence="1">
    <location>
        <position position="1"/>
    </location>
</feature>